<keyword evidence="4" id="KW-1185">Reference proteome</keyword>
<dbReference type="Pfam" id="PF11167">
    <property type="entry name" value="DUF2953"/>
    <property type="match status" value="1"/>
</dbReference>
<organism evidence="3 4">
    <name type="scientific">Siminovitchia fordii</name>
    <dbReference type="NCBI Taxonomy" id="254759"/>
    <lineage>
        <taxon>Bacteria</taxon>
        <taxon>Bacillati</taxon>
        <taxon>Bacillota</taxon>
        <taxon>Bacilli</taxon>
        <taxon>Bacillales</taxon>
        <taxon>Bacillaceae</taxon>
        <taxon>Siminovitchia</taxon>
    </lineage>
</organism>
<name>A0ABQ4KBZ6_9BACI</name>
<feature type="region of interest" description="Disordered" evidence="1">
    <location>
        <begin position="201"/>
        <end position="234"/>
    </location>
</feature>
<evidence type="ECO:0000313" key="4">
    <source>
        <dbReference type="Proteomes" id="UP000680279"/>
    </source>
</evidence>
<protein>
    <recommendedName>
        <fullName evidence="5">DUF2953 domain-containing protein</fullName>
    </recommendedName>
</protein>
<feature type="compositionally biased region" description="Polar residues" evidence="1">
    <location>
        <begin position="204"/>
        <end position="213"/>
    </location>
</feature>
<evidence type="ECO:0000313" key="3">
    <source>
        <dbReference type="EMBL" id="GIN23249.1"/>
    </source>
</evidence>
<dbReference type="Proteomes" id="UP000680279">
    <property type="component" value="Unassembled WGS sequence"/>
</dbReference>
<reference evidence="3 4" key="1">
    <citation type="submission" date="2021-03" db="EMBL/GenBank/DDBJ databases">
        <title>Antimicrobial resistance genes in bacteria isolated from Japanese honey, and their potential for conferring macrolide and lincosamide resistance in the American foulbrood pathogen Paenibacillus larvae.</title>
        <authorList>
            <person name="Okamoto M."/>
            <person name="Kumagai M."/>
            <person name="Kanamori H."/>
            <person name="Takamatsu D."/>
        </authorList>
    </citation>
    <scope>NUCLEOTIDE SEQUENCE [LARGE SCALE GENOMIC DNA]</scope>
    <source>
        <strain evidence="3 4">J1TS3</strain>
    </source>
</reference>
<sequence>MDWNIIIIVLATFLLAIAAILISKIILKFSFRMKNLSECTLDIHLVTAYGLIRIKRTLDIKDKLHNLMNDEGKSQETVGKWQKKLEDTTNDMMLKDLKAPMLEALKNLTIHCFVWRSGAGVGEAAATGRLAGAVWSIKGIFEAWLKRYVPMKKAPELSFVPFFQAVGFDTEISCMVSIRTGKAILTLLRFIKKWKKLNNRRTENNGTSNQGVNDDSDGKFEGNDRCEYDRWRSG</sequence>
<gene>
    <name evidence="3" type="ORF">J1TS3_43830</name>
</gene>
<keyword evidence="2" id="KW-1133">Transmembrane helix</keyword>
<accession>A0ABQ4KBZ6</accession>
<evidence type="ECO:0000256" key="2">
    <source>
        <dbReference type="SAM" id="Phobius"/>
    </source>
</evidence>
<dbReference type="EMBL" id="BOQT01000029">
    <property type="protein sequence ID" value="GIN23249.1"/>
    <property type="molecule type" value="Genomic_DNA"/>
</dbReference>
<comment type="caution">
    <text evidence="3">The sequence shown here is derived from an EMBL/GenBank/DDBJ whole genome shotgun (WGS) entry which is preliminary data.</text>
</comment>
<dbReference type="InterPro" id="IPR021338">
    <property type="entry name" value="DUF2953"/>
</dbReference>
<evidence type="ECO:0008006" key="5">
    <source>
        <dbReference type="Google" id="ProtNLM"/>
    </source>
</evidence>
<proteinExistence type="predicted"/>
<keyword evidence="2" id="KW-0472">Membrane</keyword>
<feature type="compositionally biased region" description="Basic and acidic residues" evidence="1">
    <location>
        <begin position="216"/>
        <end position="234"/>
    </location>
</feature>
<keyword evidence="2" id="KW-0812">Transmembrane</keyword>
<dbReference type="RefSeq" id="WP_018708788.1">
    <property type="nucleotide sequence ID" value="NZ_BOQT01000029.1"/>
</dbReference>
<feature type="transmembrane region" description="Helical" evidence="2">
    <location>
        <begin position="6"/>
        <end position="27"/>
    </location>
</feature>
<evidence type="ECO:0000256" key="1">
    <source>
        <dbReference type="SAM" id="MobiDB-lite"/>
    </source>
</evidence>